<name>B4HDJ8_DROPE</name>
<dbReference type="OMA" id="GHEESDC"/>
<dbReference type="HOGENOM" id="CLU_043473_3_1_1"/>
<proteinExistence type="predicted"/>
<dbReference type="Proteomes" id="UP000008744">
    <property type="component" value="Unassembled WGS sequence"/>
</dbReference>
<dbReference type="STRING" id="7234.B4HDJ8"/>
<organism evidence="2">
    <name type="scientific">Drosophila persimilis</name>
    <name type="common">Fruit fly</name>
    <dbReference type="NCBI Taxonomy" id="7234"/>
    <lineage>
        <taxon>Eukaryota</taxon>
        <taxon>Metazoa</taxon>
        <taxon>Ecdysozoa</taxon>
        <taxon>Arthropoda</taxon>
        <taxon>Hexapoda</taxon>
        <taxon>Insecta</taxon>
        <taxon>Pterygota</taxon>
        <taxon>Neoptera</taxon>
        <taxon>Endopterygota</taxon>
        <taxon>Diptera</taxon>
        <taxon>Brachycera</taxon>
        <taxon>Muscomorpha</taxon>
        <taxon>Ephydroidea</taxon>
        <taxon>Drosophilidae</taxon>
        <taxon>Drosophila</taxon>
        <taxon>Sophophora</taxon>
    </lineage>
</organism>
<dbReference type="GO" id="GO:0016791">
    <property type="term" value="F:phosphatase activity"/>
    <property type="evidence" value="ECO:0007669"/>
    <property type="project" value="TreeGrafter"/>
</dbReference>
<dbReference type="InterPro" id="IPR036412">
    <property type="entry name" value="HAD-like_sf"/>
</dbReference>
<dbReference type="OrthoDB" id="413953at2759"/>
<gene>
    <name evidence="1" type="primary">Dper\GL16688</name>
    <name evidence="1" type="ORF">Dper_GL16688</name>
</gene>
<evidence type="ECO:0000313" key="2">
    <source>
        <dbReference type="Proteomes" id="UP000008744"/>
    </source>
</evidence>
<dbReference type="GO" id="GO:0005737">
    <property type="term" value="C:cytoplasm"/>
    <property type="evidence" value="ECO:0007669"/>
    <property type="project" value="TreeGrafter"/>
</dbReference>
<protein>
    <submittedName>
        <fullName evidence="1">GL16688</fullName>
    </submittedName>
</protein>
<accession>B4HDJ8</accession>
<evidence type="ECO:0000313" key="1">
    <source>
        <dbReference type="EMBL" id="EDW29852.1"/>
    </source>
</evidence>
<dbReference type="PhylomeDB" id="B4HDJ8"/>
<dbReference type="PANTHER" id="PTHR19288:SF93">
    <property type="entry name" value="FI11325P-RELATED"/>
    <property type="match status" value="1"/>
</dbReference>
<reference evidence="1 2" key="1">
    <citation type="journal article" date="2007" name="Nature">
        <title>Evolution of genes and genomes on the Drosophila phylogeny.</title>
        <authorList>
            <consortium name="Drosophila 12 Genomes Consortium"/>
            <person name="Clark A.G."/>
            <person name="Eisen M.B."/>
            <person name="Smith D.R."/>
            <person name="Bergman C.M."/>
            <person name="Oliver B."/>
            <person name="Markow T.A."/>
            <person name="Kaufman T.C."/>
            <person name="Kellis M."/>
            <person name="Gelbart W."/>
            <person name="Iyer V.N."/>
            <person name="Pollard D.A."/>
            <person name="Sackton T.B."/>
            <person name="Larracuente A.M."/>
            <person name="Singh N.D."/>
            <person name="Abad J.P."/>
            <person name="Abt D.N."/>
            <person name="Adryan B."/>
            <person name="Aguade M."/>
            <person name="Akashi H."/>
            <person name="Anderson W.W."/>
            <person name="Aquadro C.F."/>
            <person name="Ardell D.H."/>
            <person name="Arguello R."/>
            <person name="Artieri C.G."/>
            <person name="Barbash D.A."/>
            <person name="Barker D."/>
            <person name="Barsanti P."/>
            <person name="Batterham P."/>
            <person name="Batzoglou S."/>
            <person name="Begun D."/>
            <person name="Bhutkar A."/>
            <person name="Blanco E."/>
            <person name="Bosak S.A."/>
            <person name="Bradley R.K."/>
            <person name="Brand A.D."/>
            <person name="Brent M.R."/>
            <person name="Brooks A.N."/>
            <person name="Brown R.H."/>
            <person name="Butlin R.K."/>
            <person name="Caggese C."/>
            <person name="Calvi B.R."/>
            <person name="Bernardo de Carvalho A."/>
            <person name="Caspi A."/>
            <person name="Castrezana S."/>
            <person name="Celniker S.E."/>
            <person name="Chang J.L."/>
            <person name="Chapple C."/>
            <person name="Chatterji S."/>
            <person name="Chinwalla A."/>
            <person name="Civetta A."/>
            <person name="Clifton S.W."/>
            <person name="Comeron J.M."/>
            <person name="Costello J.C."/>
            <person name="Coyne J.A."/>
            <person name="Daub J."/>
            <person name="David R.G."/>
            <person name="Delcher A.L."/>
            <person name="Delehaunty K."/>
            <person name="Do C.B."/>
            <person name="Ebling H."/>
            <person name="Edwards K."/>
            <person name="Eickbush T."/>
            <person name="Evans J.D."/>
            <person name="Filipski A."/>
            <person name="Findeiss S."/>
            <person name="Freyhult E."/>
            <person name="Fulton L."/>
            <person name="Fulton R."/>
            <person name="Garcia A.C."/>
            <person name="Gardiner A."/>
            <person name="Garfield D.A."/>
            <person name="Garvin B.E."/>
            <person name="Gibson G."/>
            <person name="Gilbert D."/>
            <person name="Gnerre S."/>
            <person name="Godfrey J."/>
            <person name="Good R."/>
            <person name="Gotea V."/>
            <person name="Gravely B."/>
            <person name="Greenberg A.J."/>
            <person name="Griffiths-Jones S."/>
            <person name="Gross S."/>
            <person name="Guigo R."/>
            <person name="Gustafson E.A."/>
            <person name="Haerty W."/>
            <person name="Hahn M.W."/>
            <person name="Halligan D.L."/>
            <person name="Halpern A.L."/>
            <person name="Halter G.M."/>
            <person name="Han M.V."/>
            <person name="Heger A."/>
            <person name="Hillier L."/>
            <person name="Hinrichs A.S."/>
            <person name="Holmes I."/>
            <person name="Hoskins R.A."/>
            <person name="Hubisz M.J."/>
            <person name="Hultmark D."/>
            <person name="Huntley M.A."/>
            <person name="Jaffe D.B."/>
            <person name="Jagadeeshan S."/>
            <person name="Jeck W.R."/>
            <person name="Johnson J."/>
            <person name="Jones C.D."/>
            <person name="Jordan W.C."/>
            <person name="Karpen G.H."/>
            <person name="Kataoka E."/>
            <person name="Keightley P.D."/>
            <person name="Kheradpour P."/>
            <person name="Kirkness E.F."/>
            <person name="Koerich L.B."/>
            <person name="Kristiansen K."/>
            <person name="Kudrna D."/>
            <person name="Kulathinal R.J."/>
            <person name="Kumar S."/>
            <person name="Kwok R."/>
            <person name="Lander E."/>
            <person name="Langley C.H."/>
            <person name="Lapoint R."/>
            <person name="Lazzaro B.P."/>
            <person name="Lee S.J."/>
            <person name="Levesque L."/>
            <person name="Li R."/>
            <person name="Lin C.F."/>
            <person name="Lin M.F."/>
            <person name="Lindblad-Toh K."/>
            <person name="Llopart A."/>
            <person name="Long M."/>
            <person name="Low L."/>
            <person name="Lozovsky E."/>
            <person name="Lu J."/>
            <person name="Luo M."/>
            <person name="Machado C.A."/>
            <person name="Makalowski W."/>
            <person name="Marzo M."/>
            <person name="Matsuda M."/>
            <person name="Matzkin L."/>
            <person name="McAllister B."/>
            <person name="McBride C.S."/>
            <person name="McKernan B."/>
            <person name="McKernan K."/>
            <person name="Mendez-Lago M."/>
            <person name="Minx P."/>
            <person name="Mollenhauer M.U."/>
            <person name="Montooth K."/>
            <person name="Mount S.M."/>
            <person name="Mu X."/>
            <person name="Myers E."/>
            <person name="Negre B."/>
            <person name="Newfeld S."/>
            <person name="Nielsen R."/>
            <person name="Noor M.A."/>
            <person name="O'Grady P."/>
            <person name="Pachter L."/>
            <person name="Papaceit M."/>
            <person name="Parisi M.J."/>
            <person name="Parisi M."/>
            <person name="Parts L."/>
            <person name="Pedersen J.S."/>
            <person name="Pesole G."/>
            <person name="Phillippy A.M."/>
            <person name="Ponting C.P."/>
            <person name="Pop M."/>
            <person name="Porcelli D."/>
            <person name="Powell J.R."/>
            <person name="Prohaska S."/>
            <person name="Pruitt K."/>
            <person name="Puig M."/>
            <person name="Quesneville H."/>
            <person name="Ram K.R."/>
            <person name="Rand D."/>
            <person name="Rasmussen M.D."/>
            <person name="Reed L.K."/>
            <person name="Reenan R."/>
            <person name="Reily A."/>
            <person name="Remington K.A."/>
            <person name="Rieger T.T."/>
            <person name="Ritchie M.G."/>
            <person name="Robin C."/>
            <person name="Rogers Y.H."/>
            <person name="Rohde C."/>
            <person name="Rozas J."/>
            <person name="Rubenfield M.J."/>
            <person name="Ruiz A."/>
            <person name="Russo S."/>
            <person name="Salzberg S.L."/>
            <person name="Sanchez-Gracia A."/>
            <person name="Saranga D.J."/>
            <person name="Sato H."/>
            <person name="Schaeffer S.W."/>
            <person name="Schatz M.C."/>
            <person name="Schlenke T."/>
            <person name="Schwartz R."/>
            <person name="Segarra C."/>
            <person name="Singh R.S."/>
            <person name="Sirot L."/>
            <person name="Sirota M."/>
            <person name="Sisneros N.B."/>
            <person name="Smith C.D."/>
            <person name="Smith T.F."/>
            <person name="Spieth J."/>
            <person name="Stage D.E."/>
            <person name="Stark A."/>
            <person name="Stephan W."/>
            <person name="Strausberg R.L."/>
            <person name="Strempel S."/>
            <person name="Sturgill D."/>
            <person name="Sutton G."/>
            <person name="Sutton G.G."/>
            <person name="Tao W."/>
            <person name="Teichmann S."/>
            <person name="Tobari Y.N."/>
            <person name="Tomimura Y."/>
            <person name="Tsolas J.M."/>
            <person name="Valente V.L."/>
            <person name="Venter E."/>
            <person name="Venter J.C."/>
            <person name="Vicario S."/>
            <person name="Vieira F.G."/>
            <person name="Vilella A.J."/>
            <person name="Villasante A."/>
            <person name="Walenz B."/>
            <person name="Wang J."/>
            <person name="Wasserman M."/>
            <person name="Watts T."/>
            <person name="Wilson D."/>
            <person name="Wilson R.K."/>
            <person name="Wing R.A."/>
            <person name="Wolfner M.F."/>
            <person name="Wong A."/>
            <person name="Wong G.K."/>
            <person name="Wu C.I."/>
            <person name="Wu G."/>
            <person name="Yamamoto D."/>
            <person name="Yang H.P."/>
            <person name="Yang S.P."/>
            <person name="Yorke J.A."/>
            <person name="Yoshida K."/>
            <person name="Zdobnov E."/>
            <person name="Zhang P."/>
            <person name="Zhang Y."/>
            <person name="Zimin A.V."/>
            <person name="Baldwin J."/>
            <person name="Abdouelleil A."/>
            <person name="Abdulkadir J."/>
            <person name="Abebe A."/>
            <person name="Abera B."/>
            <person name="Abreu J."/>
            <person name="Acer S.C."/>
            <person name="Aftuck L."/>
            <person name="Alexander A."/>
            <person name="An P."/>
            <person name="Anderson E."/>
            <person name="Anderson S."/>
            <person name="Arachi H."/>
            <person name="Azer M."/>
            <person name="Bachantsang P."/>
            <person name="Barry A."/>
            <person name="Bayul T."/>
            <person name="Berlin A."/>
            <person name="Bessette D."/>
            <person name="Bloom T."/>
            <person name="Blye J."/>
            <person name="Boguslavskiy L."/>
            <person name="Bonnet C."/>
            <person name="Boukhgalter B."/>
            <person name="Bourzgui I."/>
            <person name="Brown A."/>
            <person name="Cahill P."/>
            <person name="Channer S."/>
            <person name="Cheshatsang Y."/>
            <person name="Chuda L."/>
            <person name="Citroen M."/>
            <person name="Collymore A."/>
            <person name="Cooke P."/>
            <person name="Costello M."/>
            <person name="D'Aco K."/>
            <person name="Daza R."/>
            <person name="De Haan G."/>
            <person name="DeGray S."/>
            <person name="DeMaso C."/>
            <person name="Dhargay N."/>
            <person name="Dooley K."/>
            <person name="Dooley E."/>
            <person name="Doricent M."/>
            <person name="Dorje P."/>
            <person name="Dorjee K."/>
            <person name="Dupes A."/>
            <person name="Elong R."/>
            <person name="Falk J."/>
            <person name="Farina A."/>
            <person name="Faro S."/>
            <person name="Ferguson D."/>
            <person name="Fisher S."/>
            <person name="Foley C.D."/>
            <person name="Franke A."/>
            <person name="Friedrich D."/>
            <person name="Gadbois L."/>
            <person name="Gearin G."/>
            <person name="Gearin C.R."/>
            <person name="Giannoukos G."/>
            <person name="Goode T."/>
            <person name="Graham J."/>
            <person name="Grandbois E."/>
            <person name="Grewal S."/>
            <person name="Gyaltsen K."/>
            <person name="Hafez N."/>
            <person name="Hagos B."/>
            <person name="Hall J."/>
            <person name="Henson C."/>
            <person name="Hollinger A."/>
            <person name="Honan T."/>
            <person name="Huard M.D."/>
            <person name="Hughes L."/>
            <person name="Hurhula B."/>
            <person name="Husby M.E."/>
            <person name="Kamat A."/>
            <person name="Kanga B."/>
            <person name="Kashin S."/>
            <person name="Khazanovich D."/>
            <person name="Kisner P."/>
            <person name="Lance K."/>
            <person name="Lara M."/>
            <person name="Lee W."/>
            <person name="Lennon N."/>
            <person name="Letendre F."/>
            <person name="LeVine R."/>
            <person name="Lipovsky A."/>
            <person name="Liu X."/>
            <person name="Liu J."/>
            <person name="Liu S."/>
            <person name="Lokyitsang T."/>
            <person name="Lokyitsang Y."/>
            <person name="Lubonja R."/>
            <person name="Lui A."/>
            <person name="MacDonald P."/>
            <person name="Magnisalis V."/>
            <person name="Maru K."/>
            <person name="Matthews C."/>
            <person name="McCusker W."/>
            <person name="McDonough S."/>
            <person name="Mehta T."/>
            <person name="Meldrim J."/>
            <person name="Meneus L."/>
            <person name="Mihai O."/>
            <person name="Mihalev A."/>
            <person name="Mihova T."/>
            <person name="Mittelman R."/>
            <person name="Mlenga V."/>
            <person name="Montmayeur A."/>
            <person name="Mulrain L."/>
            <person name="Navidi A."/>
            <person name="Naylor J."/>
            <person name="Negash T."/>
            <person name="Nguyen T."/>
            <person name="Nguyen N."/>
            <person name="Nicol R."/>
            <person name="Norbu C."/>
            <person name="Norbu N."/>
            <person name="Novod N."/>
            <person name="O'Neill B."/>
            <person name="Osman S."/>
            <person name="Markiewicz E."/>
            <person name="Oyono O.L."/>
            <person name="Patti C."/>
            <person name="Phunkhang P."/>
            <person name="Pierre F."/>
            <person name="Priest M."/>
            <person name="Raghuraman S."/>
            <person name="Rege F."/>
            <person name="Reyes R."/>
            <person name="Rise C."/>
            <person name="Rogov P."/>
            <person name="Ross K."/>
            <person name="Ryan E."/>
            <person name="Settipalli S."/>
            <person name="Shea T."/>
            <person name="Sherpa N."/>
            <person name="Shi L."/>
            <person name="Shih D."/>
            <person name="Sparrow T."/>
            <person name="Spaulding J."/>
            <person name="Stalker J."/>
            <person name="Stange-Thomann N."/>
            <person name="Stavropoulos S."/>
            <person name="Stone C."/>
            <person name="Strader C."/>
            <person name="Tesfaye S."/>
            <person name="Thomson T."/>
            <person name="Thoulutsang Y."/>
            <person name="Thoulutsang D."/>
            <person name="Topham K."/>
            <person name="Topping I."/>
            <person name="Tsamla T."/>
            <person name="Vassiliev H."/>
            <person name="Vo A."/>
            <person name="Wangchuk T."/>
            <person name="Wangdi T."/>
            <person name="Weiand M."/>
            <person name="Wilkinson J."/>
            <person name="Wilson A."/>
            <person name="Yadav S."/>
            <person name="Young G."/>
            <person name="Yu Q."/>
            <person name="Zembek L."/>
            <person name="Zhong D."/>
            <person name="Zimmer A."/>
            <person name="Zwirko Z."/>
            <person name="Jaffe D.B."/>
            <person name="Alvarez P."/>
            <person name="Brockman W."/>
            <person name="Butler J."/>
            <person name="Chin C."/>
            <person name="Gnerre S."/>
            <person name="Grabherr M."/>
            <person name="Kleber M."/>
            <person name="Mauceli E."/>
            <person name="MacCallum I."/>
        </authorList>
    </citation>
    <scope>NUCLEOTIDE SEQUENCE [LARGE SCALE GENOMIC DNA]</scope>
    <source>
        <strain evidence="2">MSH-3 / Tucson 14011-0111.49</strain>
    </source>
</reference>
<dbReference type="AlphaFoldDB" id="B4HDJ8"/>
<sequence>MDLGLNVLKLTKASIYLRDPKTLFWATNRDRAFPVAADRQVPGAGVVVAAIQAVAKRAPFTCGKPSPYVCSHLIRQGVIEPERTLLVGDTMYTDMQFGYNCGFHTLLVGTGVSSLQDVRHALASKQAFAYQQIPDLYLHRLSDLLPFITSRNY</sequence>
<dbReference type="Gene3D" id="3.40.50.1000">
    <property type="entry name" value="HAD superfamily/HAD-like"/>
    <property type="match status" value="2"/>
</dbReference>
<dbReference type="SUPFAM" id="SSF56784">
    <property type="entry name" value="HAD-like"/>
    <property type="match status" value="1"/>
</dbReference>
<dbReference type="eggNOG" id="KOG2882">
    <property type="taxonomic scope" value="Eukaryota"/>
</dbReference>
<dbReference type="InterPro" id="IPR023214">
    <property type="entry name" value="HAD_sf"/>
</dbReference>
<dbReference type="EMBL" id="CH480501">
    <property type="protein sequence ID" value="EDW29852.1"/>
    <property type="molecule type" value="Genomic_DNA"/>
</dbReference>
<dbReference type="PANTHER" id="PTHR19288">
    <property type="entry name" value="4-NITROPHENYLPHOSPHATASE-RELATED"/>
    <property type="match status" value="1"/>
</dbReference>
<dbReference type="Pfam" id="PF13242">
    <property type="entry name" value="Hydrolase_like"/>
    <property type="match status" value="1"/>
</dbReference>
<keyword evidence="2" id="KW-1185">Reference proteome</keyword>